<accession>E9H3X8</accession>
<dbReference type="InterPro" id="IPR004878">
    <property type="entry name" value="Otopetrin"/>
</dbReference>
<keyword evidence="7 11" id="KW-1133">Transmembrane helix</keyword>
<protein>
    <submittedName>
        <fullName evidence="12">Uncharacterized protein</fullName>
    </submittedName>
</protein>
<evidence type="ECO:0000256" key="10">
    <source>
        <dbReference type="ARBA" id="ARBA00023303"/>
    </source>
</evidence>
<dbReference type="eggNOG" id="KOG4740">
    <property type="taxonomic scope" value="Eukaryota"/>
</dbReference>
<dbReference type="Proteomes" id="UP000000305">
    <property type="component" value="Unassembled WGS sequence"/>
</dbReference>
<organism evidence="12 13">
    <name type="scientific">Daphnia pulex</name>
    <name type="common">Water flea</name>
    <dbReference type="NCBI Taxonomy" id="6669"/>
    <lineage>
        <taxon>Eukaryota</taxon>
        <taxon>Metazoa</taxon>
        <taxon>Ecdysozoa</taxon>
        <taxon>Arthropoda</taxon>
        <taxon>Crustacea</taxon>
        <taxon>Branchiopoda</taxon>
        <taxon>Diplostraca</taxon>
        <taxon>Cladocera</taxon>
        <taxon>Anomopoda</taxon>
        <taxon>Daphniidae</taxon>
        <taxon>Daphnia</taxon>
    </lineage>
</organism>
<keyword evidence="13" id="KW-1185">Reference proteome</keyword>
<feature type="transmembrane region" description="Helical" evidence="11">
    <location>
        <begin position="367"/>
        <end position="386"/>
    </location>
</feature>
<feature type="transmembrane region" description="Helical" evidence="11">
    <location>
        <begin position="335"/>
        <end position="355"/>
    </location>
</feature>
<comment type="subcellular location">
    <subcellularLocation>
        <location evidence="1">Cell membrane</location>
        <topology evidence="1">Multi-pass membrane protein</topology>
    </subcellularLocation>
</comment>
<evidence type="ECO:0000313" key="12">
    <source>
        <dbReference type="EMBL" id="EFX73639.1"/>
    </source>
</evidence>
<dbReference type="PANTHER" id="PTHR21522:SF62">
    <property type="entry name" value="OTOPETRIN-LIKE A, ISOFORM C"/>
    <property type="match status" value="1"/>
</dbReference>
<dbReference type="GO" id="GO:1902600">
    <property type="term" value="P:proton transmembrane transport"/>
    <property type="evidence" value="ECO:0000318"/>
    <property type="project" value="GO_Central"/>
</dbReference>
<dbReference type="GO" id="GO:0005886">
    <property type="term" value="C:plasma membrane"/>
    <property type="evidence" value="ECO:0000318"/>
    <property type="project" value="GO_Central"/>
</dbReference>
<evidence type="ECO:0000256" key="7">
    <source>
        <dbReference type="ARBA" id="ARBA00022989"/>
    </source>
</evidence>
<keyword evidence="6" id="KW-0375">Hydrogen ion transport</keyword>
<dbReference type="Pfam" id="PF03189">
    <property type="entry name" value="Otopetrin"/>
    <property type="match status" value="1"/>
</dbReference>
<evidence type="ECO:0000256" key="1">
    <source>
        <dbReference type="ARBA" id="ARBA00004651"/>
    </source>
</evidence>
<dbReference type="HOGENOM" id="CLU_011508_0_1_1"/>
<evidence type="ECO:0000256" key="9">
    <source>
        <dbReference type="ARBA" id="ARBA00023136"/>
    </source>
</evidence>
<sequence>QLLIVVCIVAALSEVVTHNVPFLYFEGFFTYLYTVSILFFLYVFFLRAGAVAFGLGTMIYDGLEFGAFLEVPPDSPCFALLRGLNPVLHAAFVFLQMYFIFISARLNIHKFKAIARFGLMHCLATNVCVWIRTLVRESLKEINHHYEHHPKGAEQFQMAQQQQQQQIAATSAATAADTQAFLHHMAEAVAAAVGSEEDGSSSVYEFGIGIIIIFFFKIEMKGPELNFPVNDTLAEALSAAVEVKSKEKSNLWELTGNVSCGRHIFLGELIMKAAPFLYPFLIEYSLIGAGVLYVIWANIGLNPKYKTEEDHNEDSTWNSKSRQLRVDCVGASKGLFMGLFVLTAALLCLILFFIFAPQPQFHRLGLFLADSAHLSLLLFSLCAMAIGSYRARHLHFHSEHMEELGSILLRVSALGIFAYSVFSMIAGAFASQETDEPPVLVFINGLLSVVEVTMQMLFISDMSRRRVNSIDQDREKPGRQAVTFLLITNLTLWLVYTFEMQKVEANPVQLNFYGFLPWAIVQRITLPLCIFYRFHSAMVYAEIWKNSYR</sequence>
<evidence type="ECO:0000313" key="13">
    <source>
        <dbReference type="Proteomes" id="UP000000305"/>
    </source>
</evidence>
<feature type="transmembrane region" description="Helical" evidence="11">
    <location>
        <begin position="50"/>
        <end position="69"/>
    </location>
</feature>
<keyword evidence="3" id="KW-0813">Transport</keyword>
<feature type="transmembrane region" description="Helical" evidence="11">
    <location>
        <begin position="510"/>
        <end position="532"/>
    </location>
</feature>
<dbReference type="OMA" id="CHQILRG"/>
<feature type="transmembrane region" description="Helical" evidence="11">
    <location>
        <begin position="407"/>
        <end position="429"/>
    </location>
</feature>
<dbReference type="EMBL" id="GL732589">
    <property type="protein sequence ID" value="EFX73639.1"/>
    <property type="molecule type" value="Genomic_DNA"/>
</dbReference>
<keyword evidence="10" id="KW-0407">Ion channel</keyword>
<dbReference type="GO" id="GO:0015252">
    <property type="term" value="F:proton channel activity"/>
    <property type="evidence" value="ECO:0000318"/>
    <property type="project" value="GO_Central"/>
</dbReference>
<evidence type="ECO:0000256" key="8">
    <source>
        <dbReference type="ARBA" id="ARBA00023065"/>
    </source>
</evidence>
<feature type="non-terminal residue" evidence="12">
    <location>
        <position position="1"/>
    </location>
</feature>
<name>E9H3X8_DAPPU</name>
<feature type="transmembrane region" description="Helical" evidence="11">
    <location>
        <begin position="89"/>
        <end position="108"/>
    </location>
</feature>
<dbReference type="PANTHER" id="PTHR21522">
    <property type="entry name" value="PROTON CHANNEL OTOP"/>
    <property type="match status" value="1"/>
</dbReference>
<gene>
    <name evidence="12" type="ORF">DAPPUDRAFT_11317</name>
</gene>
<feature type="transmembrane region" description="Helical" evidence="11">
    <location>
        <begin position="481"/>
        <end position="498"/>
    </location>
</feature>
<keyword evidence="4" id="KW-1003">Cell membrane</keyword>
<reference evidence="12 13" key="1">
    <citation type="journal article" date="2011" name="Science">
        <title>The ecoresponsive genome of Daphnia pulex.</title>
        <authorList>
            <person name="Colbourne J.K."/>
            <person name="Pfrender M.E."/>
            <person name="Gilbert D."/>
            <person name="Thomas W.K."/>
            <person name="Tucker A."/>
            <person name="Oakley T.H."/>
            <person name="Tokishita S."/>
            <person name="Aerts A."/>
            <person name="Arnold G.J."/>
            <person name="Basu M.K."/>
            <person name="Bauer D.J."/>
            <person name="Caceres C.E."/>
            <person name="Carmel L."/>
            <person name="Casola C."/>
            <person name="Choi J.H."/>
            <person name="Detter J.C."/>
            <person name="Dong Q."/>
            <person name="Dusheyko S."/>
            <person name="Eads B.D."/>
            <person name="Frohlich T."/>
            <person name="Geiler-Samerotte K.A."/>
            <person name="Gerlach D."/>
            <person name="Hatcher P."/>
            <person name="Jogdeo S."/>
            <person name="Krijgsveld J."/>
            <person name="Kriventseva E.V."/>
            <person name="Kultz D."/>
            <person name="Laforsch C."/>
            <person name="Lindquist E."/>
            <person name="Lopez J."/>
            <person name="Manak J.R."/>
            <person name="Muller J."/>
            <person name="Pangilinan J."/>
            <person name="Patwardhan R.P."/>
            <person name="Pitluck S."/>
            <person name="Pritham E.J."/>
            <person name="Rechtsteiner A."/>
            <person name="Rho M."/>
            <person name="Rogozin I.B."/>
            <person name="Sakarya O."/>
            <person name="Salamov A."/>
            <person name="Schaack S."/>
            <person name="Shapiro H."/>
            <person name="Shiga Y."/>
            <person name="Skalitzky C."/>
            <person name="Smith Z."/>
            <person name="Souvorov A."/>
            <person name="Sung W."/>
            <person name="Tang Z."/>
            <person name="Tsuchiya D."/>
            <person name="Tu H."/>
            <person name="Vos H."/>
            <person name="Wang M."/>
            <person name="Wolf Y.I."/>
            <person name="Yamagata H."/>
            <person name="Yamada T."/>
            <person name="Ye Y."/>
            <person name="Shaw J.R."/>
            <person name="Andrews J."/>
            <person name="Crease T.J."/>
            <person name="Tang H."/>
            <person name="Lucas S.M."/>
            <person name="Robertson H.M."/>
            <person name="Bork P."/>
            <person name="Koonin E.V."/>
            <person name="Zdobnov E.M."/>
            <person name="Grigoriev I.V."/>
            <person name="Lynch M."/>
            <person name="Boore J.L."/>
        </authorList>
    </citation>
    <scope>NUCLEOTIDE SEQUENCE [LARGE SCALE GENOMIC DNA]</scope>
</reference>
<evidence type="ECO:0000256" key="6">
    <source>
        <dbReference type="ARBA" id="ARBA00022781"/>
    </source>
</evidence>
<feature type="transmembrane region" description="Helical" evidence="11">
    <location>
        <begin position="27"/>
        <end position="45"/>
    </location>
</feature>
<dbReference type="InParanoid" id="E9H3X8"/>
<evidence type="ECO:0000256" key="3">
    <source>
        <dbReference type="ARBA" id="ARBA00022448"/>
    </source>
</evidence>
<evidence type="ECO:0000256" key="4">
    <source>
        <dbReference type="ARBA" id="ARBA00022475"/>
    </source>
</evidence>
<proteinExistence type="inferred from homology"/>
<evidence type="ECO:0000256" key="2">
    <source>
        <dbReference type="ARBA" id="ARBA00006513"/>
    </source>
</evidence>
<dbReference type="KEGG" id="dpx:DAPPUDRAFT_11317"/>
<dbReference type="FunCoup" id="E9H3X8">
    <property type="interactions" value="2"/>
</dbReference>
<keyword evidence="8" id="KW-0406">Ion transport</keyword>
<feature type="transmembrane region" description="Helical" evidence="11">
    <location>
        <begin position="276"/>
        <end position="296"/>
    </location>
</feature>
<dbReference type="PhylomeDB" id="E9H3X8"/>
<evidence type="ECO:0000256" key="11">
    <source>
        <dbReference type="SAM" id="Phobius"/>
    </source>
</evidence>
<keyword evidence="9 11" id="KW-0472">Membrane</keyword>
<evidence type="ECO:0000256" key="5">
    <source>
        <dbReference type="ARBA" id="ARBA00022692"/>
    </source>
</evidence>
<feature type="transmembrane region" description="Helical" evidence="11">
    <location>
        <begin position="441"/>
        <end position="460"/>
    </location>
</feature>
<keyword evidence="5 11" id="KW-0812">Transmembrane</keyword>
<dbReference type="OrthoDB" id="6429739at2759"/>
<feature type="non-terminal residue" evidence="12">
    <location>
        <position position="549"/>
    </location>
</feature>
<dbReference type="AlphaFoldDB" id="E9H3X8"/>
<comment type="similarity">
    <text evidence="2">Belongs to the otopetrin family.</text>
</comment>